<organism evidence="4 5">
    <name type="scientific">Symbiochloris irregularis</name>
    <dbReference type="NCBI Taxonomy" id="706552"/>
    <lineage>
        <taxon>Eukaryota</taxon>
        <taxon>Viridiplantae</taxon>
        <taxon>Chlorophyta</taxon>
        <taxon>core chlorophytes</taxon>
        <taxon>Trebouxiophyceae</taxon>
        <taxon>Trebouxiales</taxon>
        <taxon>Trebouxiaceae</taxon>
        <taxon>Symbiochloris</taxon>
    </lineage>
</organism>
<comment type="caution">
    <text evidence="4">The sequence shown here is derived from an EMBL/GenBank/DDBJ whole genome shotgun (WGS) entry which is preliminary data.</text>
</comment>
<feature type="compositionally biased region" description="Basic residues" evidence="2">
    <location>
        <begin position="702"/>
        <end position="718"/>
    </location>
</feature>
<feature type="region of interest" description="Disordered" evidence="2">
    <location>
        <begin position="573"/>
        <end position="761"/>
    </location>
</feature>
<feature type="domain" description="Sas10 C-terminal" evidence="3">
    <location>
        <begin position="686"/>
        <end position="759"/>
    </location>
</feature>
<feature type="compositionally biased region" description="Acidic residues" evidence="2">
    <location>
        <begin position="167"/>
        <end position="181"/>
    </location>
</feature>
<protein>
    <recommendedName>
        <fullName evidence="3">Sas10 C-terminal domain-containing protein</fullName>
    </recommendedName>
</protein>
<dbReference type="InterPro" id="IPR018972">
    <property type="entry name" value="Sas10_C_dom"/>
</dbReference>
<feature type="region of interest" description="Disordered" evidence="2">
    <location>
        <begin position="1"/>
        <end position="181"/>
    </location>
</feature>
<feature type="compositionally biased region" description="Acidic residues" evidence="2">
    <location>
        <begin position="44"/>
        <end position="60"/>
    </location>
</feature>
<dbReference type="GO" id="GO:0032040">
    <property type="term" value="C:small-subunit processome"/>
    <property type="evidence" value="ECO:0007669"/>
    <property type="project" value="TreeGrafter"/>
</dbReference>
<dbReference type="InterPro" id="IPR007146">
    <property type="entry name" value="Sas10/Utp3/C1D"/>
</dbReference>
<dbReference type="PANTHER" id="PTHR13237:SF9">
    <property type="entry name" value="NEUROGUIDIN"/>
    <property type="match status" value="1"/>
</dbReference>
<dbReference type="PANTHER" id="PTHR13237">
    <property type="entry name" value="SOMETHING ABOUT SILENCING PROTEIN 10-RELATED"/>
    <property type="match status" value="1"/>
</dbReference>
<feature type="compositionally biased region" description="Acidic residues" evidence="2">
    <location>
        <begin position="98"/>
        <end position="107"/>
    </location>
</feature>
<evidence type="ECO:0000256" key="2">
    <source>
        <dbReference type="SAM" id="MobiDB-lite"/>
    </source>
</evidence>
<feature type="compositionally biased region" description="Acidic residues" evidence="2">
    <location>
        <begin position="70"/>
        <end position="90"/>
    </location>
</feature>
<accession>A0AAW1NUK2</accession>
<gene>
    <name evidence="4" type="ORF">WJX73_010479</name>
</gene>
<dbReference type="EMBL" id="JALJOQ010000130">
    <property type="protein sequence ID" value="KAK9795241.1"/>
    <property type="molecule type" value="Genomic_DNA"/>
</dbReference>
<dbReference type="Proteomes" id="UP001465755">
    <property type="component" value="Unassembled WGS sequence"/>
</dbReference>
<keyword evidence="1" id="KW-0597">Phosphoprotein</keyword>
<proteinExistence type="predicted"/>
<evidence type="ECO:0000259" key="3">
    <source>
        <dbReference type="Pfam" id="PF09368"/>
    </source>
</evidence>
<dbReference type="GO" id="GO:0000462">
    <property type="term" value="P:maturation of SSU-rRNA from tricistronic rRNA transcript (SSU-rRNA, 5.8S rRNA, LSU-rRNA)"/>
    <property type="evidence" value="ECO:0007669"/>
    <property type="project" value="TreeGrafter"/>
</dbReference>
<evidence type="ECO:0000256" key="1">
    <source>
        <dbReference type="ARBA" id="ARBA00022553"/>
    </source>
</evidence>
<feature type="compositionally biased region" description="Basic residues" evidence="2">
    <location>
        <begin position="1"/>
        <end position="17"/>
    </location>
</feature>
<feature type="compositionally biased region" description="Basic residues" evidence="2">
    <location>
        <begin position="752"/>
        <end position="761"/>
    </location>
</feature>
<name>A0AAW1NUK2_9CHLO</name>
<evidence type="ECO:0000313" key="5">
    <source>
        <dbReference type="Proteomes" id="UP001465755"/>
    </source>
</evidence>
<feature type="compositionally biased region" description="Basic and acidic residues" evidence="2">
    <location>
        <begin position="30"/>
        <end position="39"/>
    </location>
</feature>
<dbReference type="AlphaFoldDB" id="A0AAW1NUK2"/>
<feature type="compositionally biased region" description="Basic and acidic residues" evidence="2">
    <location>
        <begin position="686"/>
        <end position="699"/>
    </location>
</feature>
<feature type="region of interest" description="Disordered" evidence="2">
    <location>
        <begin position="361"/>
        <end position="462"/>
    </location>
</feature>
<reference evidence="4 5" key="1">
    <citation type="journal article" date="2024" name="Nat. Commun.">
        <title>Phylogenomics reveals the evolutionary origins of lichenization in chlorophyte algae.</title>
        <authorList>
            <person name="Puginier C."/>
            <person name="Libourel C."/>
            <person name="Otte J."/>
            <person name="Skaloud P."/>
            <person name="Haon M."/>
            <person name="Grisel S."/>
            <person name="Petersen M."/>
            <person name="Berrin J.G."/>
            <person name="Delaux P.M."/>
            <person name="Dal Grande F."/>
            <person name="Keller J."/>
        </authorList>
    </citation>
    <scope>NUCLEOTIDE SEQUENCE [LARGE SCALE GENOMIC DNA]</scope>
    <source>
        <strain evidence="4 5">SAG 2036</strain>
    </source>
</reference>
<dbReference type="Pfam" id="PF04000">
    <property type="entry name" value="Sas10_Utp3"/>
    <property type="match status" value="1"/>
</dbReference>
<sequence length="761" mass="82833">MARGRGRQGRGPGRKPGKQGAAPQDLDEIDTFHRSKDKLSLQLSDDDLAANESDSDDEQAVFDLKGGADDSSDDDEDSDDEDDSEQEDSESDGREPGAEGESDEDSQDERHQNSKIRAMARQEKALRAQLALSKEDSDASSSEDEDAEDDGRPSSLWGRKKRAYYEADQDDDEDANQEEEAEVLRLQSLAAQRLRDEDFDIPELANGDADGLASGDEADEGVQVERLVVPRGGELSSNQRAAMLEDAPELAALLQELKDSLEAVRFRIGPLIKEVREGKLATAEGMSYLEVKHMLLLQYCQHLLFYLLLRAEGRLVQDHPVIGRLVQIRAYLDKMKPLDKRMSYQLDKLVAAAQAVQGDDKAAADGAGADSADEDPMQYAPRPDALLSPTATTTASLQQDKAMGRGHAGPSAAAAAVYRPPKLNPTSMEADAAGDSEDDPDKEKGKRGRRAREERARRAARSGLVRSLAAEVAGAPDEVMDTGGAEAEAAEAKRVRERLARRAAEEEDLFLRVPLSKDERKRLKSTRRADLAGGIMLDDFADDVSHLVQAATNTSSLVPAAVSQRYGIGAAGAAPSAADRSGDADLPPRMPLHERRAMMDSARARKHLPNGDDSSDEAPDFAPSGGQGKPRNKRGNVESALDGAPDTHDDPFYTAAAEQAQQRKRQKKDRYTAPATRPPLADAEVEGARKVSRAVEKNRGLTPHRRKDLKNPRVKGRKRFEAASKRRRGQVQDVRAPTGRSYGGEATGIKSRVSKSVRFGK</sequence>
<evidence type="ECO:0000313" key="4">
    <source>
        <dbReference type="EMBL" id="KAK9795241.1"/>
    </source>
</evidence>
<dbReference type="Pfam" id="PF09368">
    <property type="entry name" value="Sas10"/>
    <property type="match status" value="1"/>
</dbReference>
<keyword evidence="5" id="KW-1185">Reference proteome</keyword>
<feature type="compositionally biased region" description="Low complexity" evidence="2">
    <location>
        <begin position="385"/>
        <end position="397"/>
    </location>
</feature>